<name>A0A2T4Z7Q2_9BACL</name>
<evidence type="ECO:0000313" key="1">
    <source>
        <dbReference type="EMBL" id="PTM57922.1"/>
    </source>
</evidence>
<reference evidence="1 2" key="1">
    <citation type="submission" date="2018-04" db="EMBL/GenBank/DDBJ databases">
        <title>Genomic Encyclopedia of Archaeal and Bacterial Type Strains, Phase II (KMG-II): from individual species to whole genera.</title>
        <authorList>
            <person name="Goeker M."/>
        </authorList>
    </citation>
    <scope>NUCLEOTIDE SEQUENCE [LARGE SCALE GENOMIC DNA]</scope>
    <source>
        <strain evidence="1 2">DSM 45169</strain>
    </source>
</reference>
<dbReference type="Proteomes" id="UP000241639">
    <property type="component" value="Unassembled WGS sequence"/>
</dbReference>
<gene>
    <name evidence="1" type="ORF">C8J48_0489</name>
</gene>
<accession>A0A2T4Z7Q2</accession>
<dbReference type="AlphaFoldDB" id="A0A2T4Z7Q2"/>
<keyword evidence="2" id="KW-1185">Reference proteome</keyword>
<organism evidence="1 2">
    <name type="scientific">Desmospora activa DSM 45169</name>
    <dbReference type="NCBI Taxonomy" id="1121389"/>
    <lineage>
        <taxon>Bacteria</taxon>
        <taxon>Bacillati</taxon>
        <taxon>Bacillota</taxon>
        <taxon>Bacilli</taxon>
        <taxon>Bacillales</taxon>
        <taxon>Thermoactinomycetaceae</taxon>
        <taxon>Desmospora</taxon>
    </lineage>
</organism>
<dbReference type="EMBL" id="PZZP01000001">
    <property type="protein sequence ID" value="PTM57922.1"/>
    <property type="molecule type" value="Genomic_DNA"/>
</dbReference>
<comment type="caution">
    <text evidence="1">The sequence shown here is derived from an EMBL/GenBank/DDBJ whole genome shotgun (WGS) entry which is preliminary data.</text>
</comment>
<protein>
    <submittedName>
        <fullName evidence="1">Uncharacterized protein</fullName>
    </submittedName>
</protein>
<sequence>MVNTLSGPKGYALHTYQEKKKSLYTTGYKD</sequence>
<evidence type="ECO:0000313" key="2">
    <source>
        <dbReference type="Proteomes" id="UP000241639"/>
    </source>
</evidence>
<proteinExistence type="predicted"/>